<evidence type="ECO:0000259" key="2">
    <source>
        <dbReference type="PROSITE" id="PS50035"/>
    </source>
</evidence>
<gene>
    <name evidence="3" type="primary">F09G2.8</name>
    <name evidence="3" type="ORF">Tcan_03300</name>
</gene>
<dbReference type="Gene3D" id="3.30.870.10">
    <property type="entry name" value="Endonuclease Chain A"/>
    <property type="match status" value="1"/>
</dbReference>
<keyword evidence="4" id="KW-1185">Reference proteome</keyword>
<dbReference type="Pfam" id="PF13091">
    <property type="entry name" value="PLDc_2"/>
    <property type="match status" value="1"/>
</dbReference>
<dbReference type="STRING" id="6265.A0A0B2UVT2"/>
<dbReference type="GO" id="GO:0003824">
    <property type="term" value="F:catalytic activity"/>
    <property type="evidence" value="ECO:0007669"/>
    <property type="project" value="InterPro"/>
</dbReference>
<protein>
    <submittedName>
        <fullName evidence="3">Putative phospholipase D F09G2.8</fullName>
    </submittedName>
</protein>
<accession>A0A0B2UVT2</accession>
<feature type="domain" description="PLD phosphodiesterase" evidence="2">
    <location>
        <begin position="197"/>
        <end position="224"/>
    </location>
</feature>
<sequence>MVVLFSQHSSFHSQTGCVRIALGYWLLEETERCCRHSIIKPACVPISVISLFILMIVFFPLFNDDAIDSALTRYERSGVCNEPSYRFVVESIPTNVTFTNFTKNPSTYEIWRRLLADSKSTLDVAALYWNLRDGTHYPTAWQGNDIFSGFVAAAKRNVKIRIAQNIASEQFAQLDSAYLASHGYASVRSLDFNKLLGSGVLHTKFWIVDVRHIYIGSANMDWKSLTEVKELGYVLWNCSCLASELLKIFIAYWKLGADGAKVPSKWPLSLRTVFNFSNPLHMTINDRNAFAFISVCLSTFCLIQIQYLFSFYENHLSLCQIRYLFFQNAFHSVI</sequence>
<dbReference type="PANTHER" id="PTHR10185:SF17">
    <property type="entry name" value="GM01519P-RELATED"/>
    <property type="match status" value="1"/>
</dbReference>
<dbReference type="EMBL" id="JPKZ01002770">
    <property type="protein sequence ID" value="KHN75191.1"/>
    <property type="molecule type" value="Genomic_DNA"/>
</dbReference>
<dbReference type="AlphaFoldDB" id="A0A0B2UVT2"/>
<organism evidence="3 4">
    <name type="scientific">Toxocara canis</name>
    <name type="common">Canine roundworm</name>
    <dbReference type="NCBI Taxonomy" id="6265"/>
    <lineage>
        <taxon>Eukaryota</taxon>
        <taxon>Metazoa</taxon>
        <taxon>Ecdysozoa</taxon>
        <taxon>Nematoda</taxon>
        <taxon>Chromadorea</taxon>
        <taxon>Rhabditida</taxon>
        <taxon>Spirurina</taxon>
        <taxon>Ascaridomorpha</taxon>
        <taxon>Ascaridoidea</taxon>
        <taxon>Toxocaridae</taxon>
        <taxon>Toxocara</taxon>
    </lineage>
</organism>
<keyword evidence="1" id="KW-0472">Membrane</keyword>
<dbReference type="OrthoDB" id="5801224at2759"/>
<keyword evidence="1" id="KW-0812">Transmembrane</keyword>
<dbReference type="PANTHER" id="PTHR10185">
    <property type="entry name" value="PHOSPHOLIPASE D - RELATED"/>
    <property type="match status" value="1"/>
</dbReference>
<dbReference type="SMART" id="SM00155">
    <property type="entry name" value="PLDc"/>
    <property type="match status" value="1"/>
</dbReference>
<dbReference type="OMA" id="DINEERP"/>
<dbReference type="Proteomes" id="UP000031036">
    <property type="component" value="Unassembled WGS sequence"/>
</dbReference>
<feature type="transmembrane region" description="Helical" evidence="1">
    <location>
        <begin position="289"/>
        <end position="312"/>
    </location>
</feature>
<dbReference type="PROSITE" id="PS50035">
    <property type="entry name" value="PLD"/>
    <property type="match status" value="1"/>
</dbReference>
<proteinExistence type="predicted"/>
<dbReference type="InterPro" id="IPR025202">
    <property type="entry name" value="PLD-like_dom"/>
</dbReference>
<feature type="transmembrane region" description="Helical" evidence="1">
    <location>
        <begin position="42"/>
        <end position="62"/>
    </location>
</feature>
<dbReference type="InterPro" id="IPR001736">
    <property type="entry name" value="PLipase_D/transphosphatidylase"/>
</dbReference>
<name>A0A0B2UVT2_TOXCA</name>
<dbReference type="SUPFAM" id="SSF56024">
    <property type="entry name" value="Phospholipase D/nuclease"/>
    <property type="match status" value="1"/>
</dbReference>
<keyword evidence="1" id="KW-1133">Transmembrane helix</keyword>
<reference evidence="3 4" key="1">
    <citation type="submission" date="2014-11" db="EMBL/GenBank/DDBJ databases">
        <title>Genetic blueprint of the zoonotic pathogen Toxocara canis.</title>
        <authorList>
            <person name="Zhu X.-Q."/>
            <person name="Korhonen P.K."/>
            <person name="Cai H."/>
            <person name="Young N.D."/>
            <person name="Nejsum P."/>
            <person name="von Samson-Himmelstjerna G."/>
            <person name="Boag P.R."/>
            <person name="Tan P."/>
            <person name="Li Q."/>
            <person name="Min J."/>
            <person name="Yang Y."/>
            <person name="Wang X."/>
            <person name="Fang X."/>
            <person name="Hall R.S."/>
            <person name="Hofmann A."/>
            <person name="Sternberg P.W."/>
            <person name="Jex A.R."/>
            <person name="Gasser R.B."/>
        </authorList>
    </citation>
    <scope>NUCLEOTIDE SEQUENCE [LARGE SCALE GENOMIC DNA]</scope>
    <source>
        <strain evidence="3">PN_DK_2014</strain>
    </source>
</reference>
<dbReference type="InterPro" id="IPR050874">
    <property type="entry name" value="Diverse_PLD-related"/>
</dbReference>
<evidence type="ECO:0000313" key="3">
    <source>
        <dbReference type="EMBL" id="KHN75191.1"/>
    </source>
</evidence>
<evidence type="ECO:0000313" key="4">
    <source>
        <dbReference type="Proteomes" id="UP000031036"/>
    </source>
</evidence>
<comment type="caution">
    <text evidence="3">The sequence shown here is derived from an EMBL/GenBank/DDBJ whole genome shotgun (WGS) entry which is preliminary data.</text>
</comment>
<evidence type="ECO:0000256" key="1">
    <source>
        <dbReference type="SAM" id="Phobius"/>
    </source>
</evidence>
<dbReference type="CDD" id="cd09106">
    <property type="entry name" value="PLDc_vPLD3_4_5_like_1"/>
    <property type="match status" value="1"/>
</dbReference>